<reference evidence="2" key="1">
    <citation type="submission" date="2023-09" db="EMBL/GenBank/DDBJ databases">
        <title>Paucibacter sp. APW11 Genome sequencing and assembly.</title>
        <authorList>
            <person name="Kim I."/>
        </authorList>
    </citation>
    <scope>NUCLEOTIDE SEQUENCE</scope>
    <source>
        <strain evidence="2">APW11</strain>
    </source>
</reference>
<feature type="domain" description="Transposase IS200-like" evidence="1">
    <location>
        <begin position="9"/>
        <end position="123"/>
    </location>
</feature>
<dbReference type="Proteomes" id="UP001246372">
    <property type="component" value="Unassembled WGS sequence"/>
</dbReference>
<organism evidence="2 3">
    <name type="scientific">Roseateles aquae</name>
    <dbReference type="NCBI Taxonomy" id="3077235"/>
    <lineage>
        <taxon>Bacteria</taxon>
        <taxon>Pseudomonadati</taxon>
        <taxon>Pseudomonadota</taxon>
        <taxon>Betaproteobacteria</taxon>
        <taxon>Burkholderiales</taxon>
        <taxon>Sphaerotilaceae</taxon>
        <taxon>Roseateles</taxon>
    </lineage>
</organism>
<dbReference type="SMART" id="SM01321">
    <property type="entry name" value="Y1_Tnp"/>
    <property type="match status" value="1"/>
</dbReference>
<name>A0ABU3PE44_9BURK</name>
<dbReference type="RefSeq" id="WP_315651327.1">
    <property type="nucleotide sequence ID" value="NZ_JAVXZY010000006.1"/>
</dbReference>
<dbReference type="PANTHER" id="PTHR34322">
    <property type="entry name" value="TRANSPOSASE, Y1_TNP DOMAIN-CONTAINING"/>
    <property type="match status" value="1"/>
</dbReference>
<dbReference type="InterPro" id="IPR002686">
    <property type="entry name" value="Transposase_17"/>
</dbReference>
<evidence type="ECO:0000313" key="3">
    <source>
        <dbReference type="Proteomes" id="UP001246372"/>
    </source>
</evidence>
<dbReference type="Pfam" id="PF01797">
    <property type="entry name" value="Y1_Tnp"/>
    <property type="match status" value="1"/>
</dbReference>
<comment type="caution">
    <text evidence="2">The sequence shown here is derived from an EMBL/GenBank/DDBJ whole genome shotgun (WGS) entry which is preliminary data.</text>
</comment>
<dbReference type="PANTHER" id="PTHR34322:SF2">
    <property type="entry name" value="TRANSPOSASE IS200-LIKE DOMAIN-CONTAINING PROTEIN"/>
    <property type="match status" value="1"/>
</dbReference>
<keyword evidence="3" id="KW-1185">Reference proteome</keyword>
<dbReference type="EMBL" id="JAVXZY010000006">
    <property type="protein sequence ID" value="MDT9000605.1"/>
    <property type="molecule type" value="Genomic_DNA"/>
</dbReference>
<proteinExistence type="predicted"/>
<dbReference type="Gene3D" id="3.30.70.1290">
    <property type="entry name" value="Transposase IS200-like"/>
    <property type="match status" value="1"/>
</dbReference>
<sequence length="288" mass="32254">MARPLRIEYAGAVYHLSSKAEAGAVVFSDDEDRRALLGVIAQAMQRFDAQVLAYHLGSHHYELVLYTRQANLSRLMRHLNGVYTQGFNRRHGGHGHLFQGRFKAVLVDREKRLLDVCRYVELAAVREGLAKSSLAWPWSSHAAHCGNEPAPDWLDVDGLLGFVQGRPIAGAAERKRAAQRYEKLVASEPGLDIWPHLRHQVFLGDAEFAAAQRQLLQTQGRQSTRAASALRARGWRDWLRDCGSREEALYRAHTDGGLSMTGLAQELALSVSRVSRLIAAYERAQRSH</sequence>
<accession>A0ABU3PE44</accession>
<dbReference type="InterPro" id="IPR036515">
    <property type="entry name" value="Transposase_17_sf"/>
</dbReference>
<evidence type="ECO:0000313" key="2">
    <source>
        <dbReference type="EMBL" id="MDT9000605.1"/>
    </source>
</evidence>
<gene>
    <name evidence="2" type="ORF">RQP53_15125</name>
</gene>
<protein>
    <submittedName>
        <fullName evidence="2">Transposase</fullName>
    </submittedName>
</protein>
<dbReference type="SUPFAM" id="SSF143422">
    <property type="entry name" value="Transposase IS200-like"/>
    <property type="match status" value="1"/>
</dbReference>
<evidence type="ECO:0000259" key="1">
    <source>
        <dbReference type="SMART" id="SM01321"/>
    </source>
</evidence>